<gene>
    <name evidence="7" type="ORF">ACFYKT_13175</name>
</gene>
<sequence length="185" mass="22306">MNPCMSMKFEEKQSMDQYFEQCILEHGRSLFNYIYSLVRHKQLAEDLYQEVLISAYLALPSFEEKAKVKNWLFKIAVNKCRDYWRKEKSANRFWEEKVYLYVEDKNMIEEPEESVLHKCSDDEMVNTLQKLPEMYRDPLLLFYYHNQTLMEISHLTSIPVSTVKTRMRRAKERLRPKVEELVANG</sequence>
<evidence type="ECO:0000256" key="1">
    <source>
        <dbReference type="ARBA" id="ARBA00010641"/>
    </source>
</evidence>
<evidence type="ECO:0000256" key="2">
    <source>
        <dbReference type="ARBA" id="ARBA00023015"/>
    </source>
</evidence>
<keyword evidence="8" id="KW-1185">Reference proteome</keyword>
<dbReference type="Pfam" id="PF04542">
    <property type="entry name" value="Sigma70_r2"/>
    <property type="match status" value="1"/>
</dbReference>
<feature type="domain" description="RNA polymerase sigma-70 region 2" evidence="5">
    <location>
        <begin position="24"/>
        <end position="88"/>
    </location>
</feature>
<keyword evidence="4" id="KW-0804">Transcription</keyword>
<evidence type="ECO:0000256" key="3">
    <source>
        <dbReference type="ARBA" id="ARBA00023082"/>
    </source>
</evidence>
<dbReference type="InterPro" id="IPR014284">
    <property type="entry name" value="RNA_pol_sigma-70_dom"/>
</dbReference>
<evidence type="ECO:0000313" key="8">
    <source>
        <dbReference type="Proteomes" id="UP001601058"/>
    </source>
</evidence>
<keyword evidence="2" id="KW-0805">Transcription regulation</keyword>
<dbReference type="SUPFAM" id="SSF88946">
    <property type="entry name" value="Sigma2 domain of RNA polymerase sigma factors"/>
    <property type="match status" value="1"/>
</dbReference>
<dbReference type="PANTHER" id="PTHR43133:SF60">
    <property type="entry name" value="RNA POLYMERASE SIGMA FACTOR SIGV"/>
    <property type="match status" value="1"/>
</dbReference>
<proteinExistence type="inferred from homology"/>
<organism evidence="7 8">
    <name type="scientific">Cytobacillus mangrovibacter</name>
    <dbReference type="NCBI Taxonomy" id="3299024"/>
    <lineage>
        <taxon>Bacteria</taxon>
        <taxon>Bacillati</taxon>
        <taxon>Bacillota</taxon>
        <taxon>Bacilli</taxon>
        <taxon>Bacillales</taxon>
        <taxon>Bacillaceae</taxon>
        <taxon>Cytobacillus</taxon>
    </lineage>
</organism>
<reference evidence="7 8" key="1">
    <citation type="submission" date="2024-08" db="EMBL/GenBank/DDBJ databases">
        <title>Two novel Cytobacillus novel species.</title>
        <authorList>
            <person name="Liu G."/>
        </authorList>
    </citation>
    <scope>NUCLEOTIDE SEQUENCE [LARGE SCALE GENOMIC DNA]</scope>
    <source>
        <strain evidence="7 8">FJAT-53684</strain>
    </source>
</reference>
<dbReference type="InterPro" id="IPR036388">
    <property type="entry name" value="WH-like_DNA-bd_sf"/>
</dbReference>
<dbReference type="Pfam" id="PF08281">
    <property type="entry name" value="Sigma70_r4_2"/>
    <property type="match status" value="1"/>
</dbReference>
<dbReference type="PANTHER" id="PTHR43133">
    <property type="entry name" value="RNA POLYMERASE ECF-TYPE SIGMA FACTO"/>
    <property type="match status" value="1"/>
</dbReference>
<evidence type="ECO:0000259" key="5">
    <source>
        <dbReference type="Pfam" id="PF04542"/>
    </source>
</evidence>
<evidence type="ECO:0000259" key="6">
    <source>
        <dbReference type="Pfam" id="PF08281"/>
    </source>
</evidence>
<dbReference type="Gene3D" id="1.10.1740.10">
    <property type="match status" value="1"/>
</dbReference>
<comment type="caution">
    <text evidence="7">The sequence shown here is derived from an EMBL/GenBank/DDBJ whole genome shotgun (WGS) entry which is preliminary data.</text>
</comment>
<name>A0ABW6K2V1_9BACI</name>
<accession>A0ABW6K2V1</accession>
<dbReference type="InterPro" id="IPR039425">
    <property type="entry name" value="RNA_pol_sigma-70-like"/>
</dbReference>
<dbReference type="RefSeq" id="WP_389220172.1">
    <property type="nucleotide sequence ID" value="NZ_JBIACJ010000006.1"/>
</dbReference>
<dbReference type="InterPro" id="IPR007627">
    <property type="entry name" value="RNA_pol_sigma70_r2"/>
</dbReference>
<dbReference type="InterPro" id="IPR013325">
    <property type="entry name" value="RNA_pol_sigma_r2"/>
</dbReference>
<dbReference type="InterPro" id="IPR013324">
    <property type="entry name" value="RNA_pol_sigma_r3/r4-like"/>
</dbReference>
<evidence type="ECO:0000313" key="7">
    <source>
        <dbReference type="EMBL" id="MFE8697290.1"/>
    </source>
</evidence>
<dbReference type="SUPFAM" id="SSF88659">
    <property type="entry name" value="Sigma3 and sigma4 domains of RNA polymerase sigma factors"/>
    <property type="match status" value="1"/>
</dbReference>
<feature type="domain" description="RNA polymerase sigma factor 70 region 4 type 2" evidence="6">
    <location>
        <begin position="124"/>
        <end position="174"/>
    </location>
</feature>
<protein>
    <submittedName>
        <fullName evidence="7">RNA polymerase sigma factor</fullName>
    </submittedName>
</protein>
<comment type="similarity">
    <text evidence="1">Belongs to the sigma-70 factor family. ECF subfamily.</text>
</comment>
<dbReference type="Gene3D" id="1.10.10.10">
    <property type="entry name" value="Winged helix-like DNA-binding domain superfamily/Winged helix DNA-binding domain"/>
    <property type="match status" value="1"/>
</dbReference>
<dbReference type="InterPro" id="IPR013249">
    <property type="entry name" value="RNA_pol_sigma70_r4_t2"/>
</dbReference>
<keyword evidence="3" id="KW-0731">Sigma factor</keyword>
<dbReference type="Proteomes" id="UP001601058">
    <property type="component" value="Unassembled WGS sequence"/>
</dbReference>
<dbReference type="NCBIfam" id="TIGR02937">
    <property type="entry name" value="sigma70-ECF"/>
    <property type="match status" value="1"/>
</dbReference>
<evidence type="ECO:0000256" key="4">
    <source>
        <dbReference type="ARBA" id="ARBA00023163"/>
    </source>
</evidence>
<dbReference type="CDD" id="cd06171">
    <property type="entry name" value="Sigma70_r4"/>
    <property type="match status" value="1"/>
</dbReference>
<dbReference type="EMBL" id="JBIACJ010000006">
    <property type="protein sequence ID" value="MFE8697290.1"/>
    <property type="molecule type" value="Genomic_DNA"/>
</dbReference>